<evidence type="ECO:0008006" key="3">
    <source>
        <dbReference type="Google" id="ProtNLM"/>
    </source>
</evidence>
<dbReference type="Proteomes" id="UP001212841">
    <property type="component" value="Unassembled WGS sequence"/>
</dbReference>
<protein>
    <recommendedName>
        <fullName evidence="3">Calcineurin-like phosphoesterase domain-containing protein</fullName>
    </recommendedName>
</protein>
<dbReference type="AlphaFoldDB" id="A0AAD5SKP1"/>
<proteinExistence type="predicted"/>
<evidence type="ECO:0000313" key="1">
    <source>
        <dbReference type="EMBL" id="KAJ3056471.1"/>
    </source>
</evidence>
<accession>A0AAD5SKP1</accession>
<comment type="caution">
    <text evidence="1">The sequence shown here is derived from an EMBL/GenBank/DDBJ whole genome shotgun (WGS) entry which is preliminary data.</text>
</comment>
<sequence>MLLDSVSKFAEEAAAKRKQQEEFEFLAVLEALSSVSKNVLYVPGNHDPESAFPDKYLRRIRSEPPTSLYKPTLVGSTQRERVPEKEEDLPVWQRGLNKFGAFNVHQRMVRLAPNLIVAGHGGAIGQTLKSDPDTEIHHGYPYTEDELIQGVNKLFSGKRHMLAMPAGDVIRVRNPIAGNAGQDPDKCILVTHCGPGASGKPQLLSEASR</sequence>
<reference evidence="1" key="1">
    <citation type="submission" date="2020-05" db="EMBL/GenBank/DDBJ databases">
        <title>Phylogenomic resolution of chytrid fungi.</title>
        <authorList>
            <person name="Stajich J.E."/>
            <person name="Amses K."/>
            <person name="Simmons R."/>
            <person name="Seto K."/>
            <person name="Myers J."/>
            <person name="Bonds A."/>
            <person name="Quandt C.A."/>
            <person name="Barry K."/>
            <person name="Liu P."/>
            <person name="Grigoriev I."/>
            <person name="Longcore J.E."/>
            <person name="James T.Y."/>
        </authorList>
    </citation>
    <scope>NUCLEOTIDE SEQUENCE</scope>
    <source>
        <strain evidence="1">JEL0318</strain>
    </source>
</reference>
<dbReference type="SUPFAM" id="SSF56300">
    <property type="entry name" value="Metallo-dependent phosphatases"/>
    <property type="match status" value="1"/>
</dbReference>
<name>A0AAD5SKP1_9FUNG</name>
<gene>
    <name evidence="1" type="ORF">HK097_006790</name>
</gene>
<dbReference type="EMBL" id="JADGJD010000032">
    <property type="protein sequence ID" value="KAJ3056471.1"/>
    <property type="molecule type" value="Genomic_DNA"/>
</dbReference>
<dbReference type="InterPro" id="IPR029052">
    <property type="entry name" value="Metallo-depent_PP-like"/>
</dbReference>
<keyword evidence="2" id="KW-1185">Reference proteome</keyword>
<organism evidence="1 2">
    <name type="scientific">Rhizophlyctis rosea</name>
    <dbReference type="NCBI Taxonomy" id="64517"/>
    <lineage>
        <taxon>Eukaryota</taxon>
        <taxon>Fungi</taxon>
        <taxon>Fungi incertae sedis</taxon>
        <taxon>Chytridiomycota</taxon>
        <taxon>Chytridiomycota incertae sedis</taxon>
        <taxon>Chytridiomycetes</taxon>
        <taxon>Rhizophlyctidales</taxon>
        <taxon>Rhizophlyctidaceae</taxon>
        <taxon>Rhizophlyctis</taxon>
    </lineage>
</organism>
<evidence type="ECO:0000313" key="2">
    <source>
        <dbReference type="Proteomes" id="UP001212841"/>
    </source>
</evidence>